<dbReference type="Proteomes" id="UP001209885">
    <property type="component" value="Unassembled WGS sequence"/>
</dbReference>
<dbReference type="EMBL" id="JAPFQN010000003">
    <property type="protein sequence ID" value="MCX2743292.1"/>
    <property type="molecule type" value="Genomic_DNA"/>
</dbReference>
<feature type="transmembrane region" description="Helical" evidence="1">
    <location>
        <begin position="73"/>
        <end position="91"/>
    </location>
</feature>
<dbReference type="PANTHER" id="PTHR30590">
    <property type="entry name" value="INNER MEMBRANE PROTEIN"/>
    <property type="match status" value="1"/>
</dbReference>
<organism evidence="3 4">
    <name type="scientific">Mangrovivirga halotolerans</name>
    <dbReference type="NCBI Taxonomy" id="2993936"/>
    <lineage>
        <taxon>Bacteria</taxon>
        <taxon>Pseudomonadati</taxon>
        <taxon>Bacteroidota</taxon>
        <taxon>Cytophagia</taxon>
        <taxon>Cytophagales</taxon>
        <taxon>Mangrovivirgaceae</taxon>
        <taxon>Mangrovivirga</taxon>
    </lineage>
</organism>
<proteinExistence type="predicted"/>
<evidence type="ECO:0000313" key="4">
    <source>
        <dbReference type="Proteomes" id="UP001209885"/>
    </source>
</evidence>
<reference evidence="3 4" key="1">
    <citation type="submission" date="2022-11" db="EMBL/GenBank/DDBJ databases">
        <title>The characterization of three novel Bacteroidetes species and genomic analysis of their roles in tidal elemental geochemical cycles.</title>
        <authorList>
            <person name="Ma K."/>
        </authorList>
    </citation>
    <scope>NUCLEOTIDE SEQUENCE [LARGE SCALE GENOMIC DNA]</scope>
    <source>
        <strain evidence="3 4">M17</strain>
    </source>
</reference>
<feature type="transmembrane region" description="Helical" evidence="1">
    <location>
        <begin position="111"/>
        <end position="132"/>
    </location>
</feature>
<feature type="transmembrane region" description="Helical" evidence="1">
    <location>
        <begin position="359"/>
        <end position="380"/>
    </location>
</feature>
<feature type="transmembrane region" description="Helical" evidence="1">
    <location>
        <begin position="23"/>
        <end position="46"/>
    </location>
</feature>
<protein>
    <submittedName>
        <fullName evidence="3">DUF418 domain-containing protein</fullName>
    </submittedName>
</protein>
<name>A0ABT3RNX6_9BACT</name>
<dbReference type="Pfam" id="PF04235">
    <property type="entry name" value="DUF418"/>
    <property type="match status" value="1"/>
</dbReference>
<sequence length="447" mass="51558">MNTPSISHLEPVKVSERIHSLDVVRGIALLGILLMNIVGFGLAWSYSNPSISGGDTGANLYTWITTNMLFEGTMRGLFTMLFGMGFILLTLRGEKKGGGIKVADIYYRRTLWLLLFGIIHGYLLLWYGEILYPYAVMGLLLFPVRHVNPKPLFIAGIVLLTIGVFLDFRDYNKGVETYKAGTEVQRLKDQNQTLTTEQTEQLKAFTKLNQTPTSEEVSEYSSKMRNSGYFKLVDIIGERVFRSQTVFFYRYSPWDILSMMLIGMALFKWKVFNASLKYKYYLIMMIVGYAVGLTVNYFETSMIVNSGFDKLTTMKADRTYQIGRFFTTIGHIGLIMIFVKSSILKFLQNALGAVGKMALTNYLMHTILCNIYFLGFNMFGKLQRYELYYVVGLIWIFQLIISPIWLKYFRYGPAEWMWRSLTYLEKQPFRINKPETITRKQAIPKPL</sequence>
<gene>
    <name evidence="3" type="ORF">OO013_05415</name>
</gene>
<dbReference type="PANTHER" id="PTHR30590:SF2">
    <property type="entry name" value="INNER MEMBRANE PROTEIN"/>
    <property type="match status" value="1"/>
</dbReference>
<dbReference type="InterPro" id="IPR007349">
    <property type="entry name" value="DUF418"/>
</dbReference>
<evidence type="ECO:0000256" key="1">
    <source>
        <dbReference type="SAM" id="Phobius"/>
    </source>
</evidence>
<evidence type="ECO:0000259" key="2">
    <source>
        <dbReference type="Pfam" id="PF04235"/>
    </source>
</evidence>
<keyword evidence="4" id="KW-1185">Reference proteome</keyword>
<feature type="transmembrane region" description="Helical" evidence="1">
    <location>
        <begin position="387"/>
        <end position="406"/>
    </location>
</feature>
<evidence type="ECO:0000313" key="3">
    <source>
        <dbReference type="EMBL" id="MCX2743292.1"/>
    </source>
</evidence>
<feature type="transmembrane region" description="Helical" evidence="1">
    <location>
        <begin position="319"/>
        <end position="339"/>
    </location>
</feature>
<keyword evidence="1" id="KW-0472">Membrane</keyword>
<dbReference type="InterPro" id="IPR052529">
    <property type="entry name" value="Bact_Transport_Assoc"/>
</dbReference>
<keyword evidence="1" id="KW-0812">Transmembrane</keyword>
<accession>A0ABT3RNX6</accession>
<dbReference type="RefSeq" id="WP_266055667.1">
    <property type="nucleotide sequence ID" value="NZ_JAPFQN010000003.1"/>
</dbReference>
<feature type="domain" description="DUF418" evidence="2">
    <location>
        <begin position="266"/>
        <end position="424"/>
    </location>
</feature>
<keyword evidence="1" id="KW-1133">Transmembrane helix</keyword>
<feature type="transmembrane region" description="Helical" evidence="1">
    <location>
        <begin position="279"/>
        <end position="298"/>
    </location>
</feature>
<feature type="transmembrane region" description="Helical" evidence="1">
    <location>
        <begin position="152"/>
        <end position="168"/>
    </location>
</feature>
<comment type="caution">
    <text evidence="3">The sequence shown here is derived from an EMBL/GenBank/DDBJ whole genome shotgun (WGS) entry which is preliminary data.</text>
</comment>
<feature type="transmembrane region" description="Helical" evidence="1">
    <location>
        <begin position="248"/>
        <end position="267"/>
    </location>
</feature>